<dbReference type="PANTHER" id="PTHR32166:SF63">
    <property type="entry name" value="HAT TRANSPOSON SUPERFAMILY PROTEIN"/>
    <property type="match status" value="1"/>
</dbReference>
<dbReference type="PANTHER" id="PTHR32166">
    <property type="entry name" value="OSJNBA0013A04.12 PROTEIN"/>
    <property type="match status" value="1"/>
</dbReference>
<dbReference type="Proteomes" id="UP000836841">
    <property type="component" value="Chromosome 3"/>
</dbReference>
<evidence type="ECO:0000259" key="2">
    <source>
        <dbReference type="Pfam" id="PF04937"/>
    </source>
</evidence>
<dbReference type="SUPFAM" id="SSF53098">
    <property type="entry name" value="Ribonuclease H-like"/>
    <property type="match status" value="2"/>
</dbReference>
<keyword evidence="4" id="KW-1185">Reference proteome</keyword>
<dbReference type="InterPro" id="IPR007021">
    <property type="entry name" value="DUF659"/>
</dbReference>
<feature type="domain" description="DUF659" evidence="2">
    <location>
        <begin position="127"/>
        <end position="279"/>
    </location>
</feature>
<evidence type="ECO:0000313" key="3">
    <source>
        <dbReference type="EMBL" id="CAH2053859.1"/>
    </source>
</evidence>
<dbReference type="AlphaFoldDB" id="A0AAU9S364"/>
<proteinExistence type="predicted"/>
<evidence type="ECO:0000256" key="1">
    <source>
        <dbReference type="SAM" id="MobiDB-lite"/>
    </source>
</evidence>
<sequence length="1278" mass="143568">MNRVKCNYCGKEMSGFKRLKFHLAGIRGYVTPCEQVTDTVRETFHKMIETSGQKRGRSQDSSSQSVSPENGDTGVATDKQDLLSSKAHKKCIGRFFYENFVDFSAVDSPSFKAMMTVGCGEMRLKIPDPRDINGWMLQDALREVQDHVKRIKDSWAVTGCSILLDAWVDQNGRYLVSFLADSPAGPVYLSSFDVSDIKHDVTALRSLLDGLIDEVGVHNVIQIIASSASGWVAELGESYSRTKQGVFWSVSVSHCFELMLMKIAELHSLGDVLDKLKKVTEFVNNNPLVLKLDRDHSHGTDVTVCSSEFEFVMPYLTLKSMFKAKNHLAAMFASSDWNEEEEDITIFKLVKDSSFWETVERVLKCTSPLINGLLWFFTANNQHVGNIYDTMDVIKESIANEFDGEELCYKPVWDVIDDVWGKHLHIPLHAAGYFLNPAAFYSSDFYLDSDVATGLISSLVLLVKECPIQAKISTQLDIYRLGEDCFYEASQADQISGISPAEWWAQNASQHPELQSFSVKILSQTCEGASRYKLKRSAAEKLLLTRGMSHGEKQHLGELAFVHYNLHLQSCKAKLSEETVLQDIFVGHFVKPPKDLEANQVSSLPSRFLGKERTRVSDFPSLLVSDSANRMNLSMDIREHGSWVDKKKDRVKCNYCGKEMRGFDRLKFHLAGVRGGHVTPCEQVTDTVRETFRKMVMEETSSAAANNRVDKVQMGNSGSLSVFSGLGESLTADTFVMDIYDHGVIVNKKRRRVKCKHCGKDMFGLHRLKRHLGGNGNACVEATKQDLRSNGAKKWIGRCSNENRFDFSAVGSTGFREMMTVSGGKIPDSCDLNGRMRQEALKEVQDHVRKIKDSWAITGCSILLDAWVDEKGRDLVTFVADCPAGPVYLISLDVSEIKSNSNALISLVHGLIDEVGMHNVIQIIASSASGWVGELGESFSRSKEGIFWSLSVSRCFEYMLLKIAEIHSLGDIVDKANKITEFVNKNSVVLKLVRDHSHGTDMTVSSSELKFVSPYLTLESMFKAKNHLADMFASSDWNKEEDITISELVNDSSFWEIVDRVLKSTSPLIHGLLWFCTANNQHVGNIYETMDVIKENIAKKFNHEELCYKPVWDVIDDVWNNYLHSPLHAAGYFLNPTVFYSTDFHLDQEVATGLISSLVHIVKECDIQVRVATQLDMYRLGEDCFNEASQADQITGIAPAEWWAQKASKHQELPSFAIKVLSQTCEGASRYKLERSVAEKLLLTEGMSHGEKQHLEELAFVHYNLHLQSCKAKLSEEQ</sequence>
<dbReference type="Pfam" id="PF04937">
    <property type="entry name" value="DUF659"/>
    <property type="match status" value="2"/>
</dbReference>
<feature type="domain" description="DUF659" evidence="2">
    <location>
        <begin position="827"/>
        <end position="979"/>
    </location>
</feature>
<protein>
    <recommendedName>
        <fullName evidence="2">DUF659 domain-containing protein</fullName>
    </recommendedName>
</protein>
<organism evidence="3 4">
    <name type="scientific">Thlaspi arvense</name>
    <name type="common">Field penny-cress</name>
    <dbReference type="NCBI Taxonomy" id="13288"/>
    <lineage>
        <taxon>Eukaryota</taxon>
        <taxon>Viridiplantae</taxon>
        <taxon>Streptophyta</taxon>
        <taxon>Embryophyta</taxon>
        <taxon>Tracheophyta</taxon>
        <taxon>Spermatophyta</taxon>
        <taxon>Magnoliopsida</taxon>
        <taxon>eudicotyledons</taxon>
        <taxon>Gunneridae</taxon>
        <taxon>Pentapetalae</taxon>
        <taxon>rosids</taxon>
        <taxon>malvids</taxon>
        <taxon>Brassicales</taxon>
        <taxon>Brassicaceae</taxon>
        <taxon>Thlaspideae</taxon>
        <taxon>Thlaspi</taxon>
    </lineage>
</organism>
<evidence type="ECO:0000313" key="4">
    <source>
        <dbReference type="Proteomes" id="UP000836841"/>
    </source>
</evidence>
<dbReference type="EMBL" id="OU466859">
    <property type="protein sequence ID" value="CAH2053859.1"/>
    <property type="molecule type" value="Genomic_DNA"/>
</dbReference>
<gene>
    <name evidence="3" type="ORF">TAV2_LOCUS9172</name>
</gene>
<name>A0AAU9S364_THLAR</name>
<accession>A0AAU9S364</accession>
<reference evidence="3 4" key="1">
    <citation type="submission" date="2022-03" db="EMBL/GenBank/DDBJ databases">
        <authorList>
            <person name="Nunn A."/>
            <person name="Chopra R."/>
            <person name="Nunn A."/>
            <person name="Contreras Garrido A."/>
        </authorList>
    </citation>
    <scope>NUCLEOTIDE SEQUENCE [LARGE SCALE GENOMIC DNA]</scope>
</reference>
<feature type="region of interest" description="Disordered" evidence="1">
    <location>
        <begin position="48"/>
        <end position="78"/>
    </location>
</feature>
<dbReference type="InterPro" id="IPR012337">
    <property type="entry name" value="RNaseH-like_sf"/>
</dbReference>